<protein>
    <submittedName>
        <fullName evidence="3">THAP domain-containing protein 9</fullName>
    </submittedName>
</protein>
<comment type="caution">
    <text evidence="3">The sequence shown here is derived from an EMBL/GenBank/DDBJ whole genome shotgun (WGS) entry which is preliminary data.</text>
</comment>
<evidence type="ECO:0000313" key="3">
    <source>
        <dbReference type="EMBL" id="KAF0751449.1"/>
    </source>
</evidence>
<feature type="domain" description="Transposable element P transposase-like GTP-binding insertion" evidence="2">
    <location>
        <begin position="146"/>
        <end position="261"/>
    </location>
</feature>
<sequence>MLLSPSGYKFLRERNLLPLPCIDTLRSHSMAVKIGCGFDEKESLSVNTKNLTYLGLENLGDDFDNKAELASHALKGINLSKIVVKAILLLENAGVEVVGLTSDGASTNRKMWASLGVSGKLDQLQNYFQNPADSSRRVYVFSDAPHLLKTIRNRLFTKKELIIHPKKVSIKWKIYETVFDHDSKSYLKVCPKITKIHFLLNNFSKMKVKFASQIFSKSMADGIVFFKSKNYSGFDESEETVEFTLLLYNNIFDALNRKFNAEGIKENSQDIKVYKYEYIMCTMCCTFYVCSSLLPENYLDINNYYYIIFLMLENLMQKEFKKN</sequence>
<evidence type="ECO:0000313" key="4">
    <source>
        <dbReference type="Proteomes" id="UP000478052"/>
    </source>
</evidence>
<dbReference type="Proteomes" id="UP000478052">
    <property type="component" value="Unassembled WGS sequence"/>
</dbReference>
<dbReference type="EMBL" id="VUJU01005364">
    <property type="protein sequence ID" value="KAF0751449.1"/>
    <property type="molecule type" value="Genomic_DNA"/>
</dbReference>
<name>A0A6G0Y994_APHCR</name>
<dbReference type="AlphaFoldDB" id="A0A6G0Y994"/>
<dbReference type="InterPro" id="IPR048366">
    <property type="entry name" value="TNP-like_GBD"/>
</dbReference>
<dbReference type="InterPro" id="IPR048365">
    <property type="entry name" value="TNP-like_RNaseH_N"/>
</dbReference>
<dbReference type="Pfam" id="PF21788">
    <property type="entry name" value="TNP-like_GBD"/>
    <property type="match status" value="1"/>
</dbReference>
<gene>
    <name evidence="3" type="ORF">FWK35_00014893</name>
</gene>
<reference evidence="3 4" key="1">
    <citation type="submission" date="2019-08" db="EMBL/GenBank/DDBJ databases">
        <title>Whole genome of Aphis craccivora.</title>
        <authorList>
            <person name="Voronova N.V."/>
            <person name="Shulinski R.S."/>
            <person name="Bandarenka Y.V."/>
            <person name="Zhorov D.G."/>
            <person name="Warner D."/>
        </authorList>
    </citation>
    <scope>NUCLEOTIDE SEQUENCE [LARGE SCALE GENOMIC DNA]</scope>
    <source>
        <strain evidence="3">180601</strain>
        <tissue evidence="3">Whole Body</tissue>
    </source>
</reference>
<evidence type="ECO:0000259" key="2">
    <source>
        <dbReference type="Pfam" id="PF21788"/>
    </source>
</evidence>
<keyword evidence="4" id="KW-1185">Reference proteome</keyword>
<feature type="domain" description="Transposable element P transposase-like RNase H" evidence="1">
    <location>
        <begin position="74"/>
        <end position="116"/>
    </location>
</feature>
<dbReference type="OrthoDB" id="6614919at2759"/>
<dbReference type="Pfam" id="PF21787">
    <property type="entry name" value="TNP-like_RNaseH_N"/>
    <property type="match status" value="1"/>
</dbReference>
<accession>A0A6G0Y994</accession>
<evidence type="ECO:0000259" key="1">
    <source>
        <dbReference type="Pfam" id="PF21787"/>
    </source>
</evidence>
<organism evidence="3 4">
    <name type="scientific">Aphis craccivora</name>
    <name type="common">Cowpea aphid</name>
    <dbReference type="NCBI Taxonomy" id="307492"/>
    <lineage>
        <taxon>Eukaryota</taxon>
        <taxon>Metazoa</taxon>
        <taxon>Ecdysozoa</taxon>
        <taxon>Arthropoda</taxon>
        <taxon>Hexapoda</taxon>
        <taxon>Insecta</taxon>
        <taxon>Pterygota</taxon>
        <taxon>Neoptera</taxon>
        <taxon>Paraneoptera</taxon>
        <taxon>Hemiptera</taxon>
        <taxon>Sternorrhyncha</taxon>
        <taxon>Aphidomorpha</taxon>
        <taxon>Aphidoidea</taxon>
        <taxon>Aphididae</taxon>
        <taxon>Aphidini</taxon>
        <taxon>Aphis</taxon>
        <taxon>Aphis</taxon>
    </lineage>
</organism>
<proteinExistence type="predicted"/>